<organism evidence="7 8">
    <name type="scientific">Porites evermanni</name>
    <dbReference type="NCBI Taxonomy" id="104178"/>
    <lineage>
        <taxon>Eukaryota</taxon>
        <taxon>Metazoa</taxon>
        <taxon>Cnidaria</taxon>
        <taxon>Anthozoa</taxon>
        <taxon>Hexacorallia</taxon>
        <taxon>Scleractinia</taxon>
        <taxon>Fungiina</taxon>
        <taxon>Poritidae</taxon>
        <taxon>Porites</taxon>
    </lineage>
</organism>
<dbReference type="EMBL" id="CALNXI010000947">
    <property type="protein sequence ID" value="CAH3148240.1"/>
    <property type="molecule type" value="Genomic_DNA"/>
</dbReference>
<dbReference type="Proteomes" id="UP001159427">
    <property type="component" value="Unassembled WGS sequence"/>
</dbReference>
<dbReference type="SUPFAM" id="SSF57196">
    <property type="entry name" value="EGF/Laminin"/>
    <property type="match status" value="3"/>
</dbReference>
<dbReference type="PROSITE" id="PS01187">
    <property type="entry name" value="EGF_CA"/>
    <property type="match status" value="1"/>
</dbReference>
<protein>
    <submittedName>
        <fullName evidence="7">Uncharacterized protein</fullName>
    </submittedName>
</protein>
<dbReference type="InterPro" id="IPR036465">
    <property type="entry name" value="vWFA_dom_sf"/>
</dbReference>
<dbReference type="SMART" id="SM00327">
    <property type="entry name" value="VWA"/>
    <property type="match status" value="1"/>
</dbReference>
<dbReference type="PROSITE" id="PS50234">
    <property type="entry name" value="VWFA"/>
    <property type="match status" value="1"/>
</dbReference>
<evidence type="ECO:0000259" key="5">
    <source>
        <dbReference type="PROSITE" id="PS50026"/>
    </source>
</evidence>
<dbReference type="Pfam" id="PF00092">
    <property type="entry name" value="VWA"/>
    <property type="match status" value="1"/>
</dbReference>
<dbReference type="InterPro" id="IPR002035">
    <property type="entry name" value="VWF_A"/>
</dbReference>
<dbReference type="Pfam" id="PF07645">
    <property type="entry name" value="EGF_CA"/>
    <property type="match status" value="1"/>
</dbReference>
<dbReference type="CDD" id="cd00054">
    <property type="entry name" value="EGF_CA"/>
    <property type="match status" value="3"/>
</dbReference>
<evidence type="ECO:0000259" key="6">
    <source>
        <dbReference type="PROSITE" id="PS50234"/>
    </source>
</evidence>
<gene>
    <name evidence="7" type="ORF">PEVE_00044514</name>
</gene>
<dbReference type="InterPro" id="IPR000152">
    <property type="entry name" value="EGF-type_Asp/Asn_hydroxyl_site"/>
</dbReference>
<comment type="caution">
    <text evidence="4">Lacks conserved residue(s) required for the propagation of feature annotation.</text>
</comment>
<dbReference type="Gene3D" id="2.10.25.10">
    <property type="entry name" value="Laminin"/>
    <property type="match status" value="3"/>
</dbReference>
<feature type="disulfide bond" evidence="4">
    <location>
        <begin position="336"/>
        <end position="345"/>
    </location>
</feature>
<feature type="domain" description="VWFA" evidence="6">
    <location>
        <begin position="376"/>
        <end position="540"/>
    </location>
</feature>
<feature type="domain" description="EGF-like" evidence="5">
    <location>
        <begin position="310"/>
        <end position="346"/>
    </location>
</feature>
<dbReference type="Pfam" id="PF00008">
    <property type="entry name" value="EGF"/>
    <property type="match status" value="2"/>
</dbReference>
<dbReference type="InterPro" id="IPR049883">
    <property type="entry name" value="NOTCH1_EGF-like"/>
</dbReference>
<evidence type="ECO:0000256" key="1">
    <source>
        <dbReference type="ARBA" id="ARBA00022536"/>
    </source>
</evidence>
<dbReference type="InterPro" id="IPR000742">
    <property type="entry name" value="EGF"/>
</dbReference>
<dbReference type="InterPro" id="IPR001881">
    <property type="entry name" value="EGF-like_Ca-bd_dom"/>
</dbReference>
<evidence type="ECO:0000313" key="7">
    <source>
        <dbReference type="EMBL" id="CAH3148240.1"/>
    </source>
</evidence>
<proteinExistence type="predicted"/>
<keyword evidence="8" id="KW-1185">Reference proteome</keyword>
<dbReference type="PROSITE" id="PS00022">
    <property type="entry name" value="EGF_1"/>
    <property type="match status" value="3"/>
</dbReference>
<keyword evidence="2" id="KW-0677">Repeat</keyword>
<dbReference type="SMART" id="SM00181">
    <property type="entry name" value="EGF"/>
    <property type="match status" value="3"/>
</dbReference>
<dbReference type="InterPro" id="IPR018097">
    <property type="entry name" value="EGF_Ca-bd_CS"/>
</dbReference>
<accession>A0ABN8PTA3</accession>
<evidence type="ECO:0000256" key="3">
    <source>
        <dbReference type="ARBA" id="ARBA00023157"/>
    </source>
</evidence>
<evidence type="ECO:0000256" key="4">
    <source>
        <dbReference type="PROSITE-ProRule" id="PRU00076"/>
    </source>
</evidence>
<dbReference type="PANTHER" id="PTHR12916:SF10">
    <property type="entry name" value="NEUROGENIC LOCUS NOTCH HOMOLOG PROTEIN 2 PRECURSOR"/>
    <property type="match status" value="1"/>
</dbReference>
<reference evidence="7 8" key="1">
    <citation type="submission" date="2022-05" db="EMBL/GenBank/DDBJ databases">
        <authorList>
            <consortium name="Genoscope - CEA"/>
            <person name="William W."/>
        </authorList>
    </citation>
    <scope>NUCLEOTIDE SEQUENCE [LARGE SCALE GENOMIC DNA]</scope>
</reference>
<dbReference type="Gene3D" id="3.40.50.410">
    <property type="entry name" value="von Willebrand factor, type A domain"/>
    <property type="match status" value="1"/>
</dbReference>
<comment type="caution">
    <text evidence="7">The sequence shown here is derived from an EMBL/GenBank/DDBJ whole genome shotgun (WGS) entry which is preliminary data.</text>
</comment>
<dbReference type="SUPFAM" id="SSF53300">
    <property type="entry name" value="vWA-like"/>
    <property type="match status" value="1"/>
</dbReference>
<dbReference type="PRINTS" id="PR00453">
    <property type="entry name" value="VWFADOMAIN"/>
</dbReference>
<feature type="domain" description="EGF-like" evidence="5">
    <location>
        <begin position="94"/>
        <end position="130"/>
    </location>
</feature>
<dbReference type="SMART" id="SM00179">
    <property type="entry name" value="EGF_CA"/>
    <property type="match status" value="3"/>
</dbReference>
<feature type="disulfide bond" evidence="4">
    <location>
        <begin position="266"/>
        <end position="275"/>
    </location>
</feature>
<evidence type="ECO:0000313" key="8">
    <source>
        <dbReference type="Proteomes" id="UP001159427"/>
    </source>
</evidence>
<dbReference type="CDD" id="cd01450">
    <property type="entry name" value="vWFA_subfamily_ECM"/>
    <property type="match status" value="1"/>
</dbReference>
<feature type="domain" description="EGF-like" evidence="5">
    <location>
        <begin position="240"/>
        <end position="276"/>
    </location>
</feature>
<name>A0ABN8PTA3_9CNID</name>
<keyword evidence="3 4" id="KW-1015">Disulfide bond</keyword>
<dbReference type="PROSITE" id="PS01186">
    <property type="entry name" value="EGF_2"/>
    <property type="match status" value="2"/>
</dbReference>
<sequence length="544" mass="61741">MNDKIVKVQKRCSKTLGKVRICVIRTKIIKAIERNFLKNYAECWSGPDAEKSFNRNGGSDRCLMILVKHPPPCDMNDPRECMGMDNVNFMYKLDVNECNRMPCKNGGSYFNKPGSFECFCRKGHQGKLCEKGKAEVFTMFQKYVKVFRFPTTERESQGCSSVGLGFLIIHQQRQHRFKLDSSACESFHNCDYCTLIQRYQPSFIKIVRSKMDRNTPMTIPPEPPHDFACSQGQNRCSDPYVNECNRMPCKNGGSCFNKPGSFECFCRKGYQGKLCEKGKAKFFTMFQKYVVVFRFPTTQREYRVAHKFLNVNECVMTRCQNQGTCVNTVGSFKCQCKPGFTGTFCENENRTLRLLFDKSLLSVMKKGVCDQKGVYDLGLIIDGSGSLGNKFSTTIFLVGLINQFRVSKDEVRFGIIAYGSKPELVCQFSDMICHHRAMDVKIMVMKMEFPDGERRTDKALMMAGKELYSSSGGHRTGVPSVLVVITDGKTDSGVNIIAVGVGNKVTTKELTKIAMNRPERVIQRPTIDDPNLIEDLRNMIEDIC</sequence>
<feature type="disulfide bond" evidence="4">
    <location>
        <begin position="120"/>
        <end position="129"/>
    </location>
</feature>
<keyword evidence="1 4" id="KW-0245">EGF-like domain</keyword>
<dbReference type="PANTHER" id="PTHR12916">
    <property type="entry name" value="CYTOCHROME C OXIDASE POLYPEPTIDE VIC-2"/>
    <property type="match status" value="1"/>
</dbReference>
<evidence type="ECO:0000256" key="2">
    <source>
        <dbReference type="ARBA" id="ARBA00022737"/>
    </source>
</evidence>
<dbReference type="PROSITE" id="PS00010">
    <property type="entry name" value="ASX_HYDROXYL"/>
    <property type="match status" value="2"/>
</dbReference>
<dbReference type="PROSITE" id="PS50026">
    <property type="entry name" value="EGF_3"/>
    <property type="match status" value="3"/>
</dbReference>